<comment type="caution">
    <text evidence="1">The sequence shown here is derived from an EMBL/GenBank/DDBJ whole genome shotgun (WGS) entry which is preliminary data.</text>
</comment>
<proteinExistence type="predicted"/>
<name>A0ABT2M7R4_9MYCO</name>
<keyword evidence="2" id="KW-1185">Reference proteome</keyword>
<dbReference type="Proteomes" id="UP001206639">
    <property type="component" value="Unassembled WGS sequence"/>
</dbReference>
<gene>
    <name evidence="1" type="ORF">N4S67_04305</name>
</gene>
<evidence type="ECO:0000313" key="2">
    <source>
        <dbReference type="Proteomes" id="UP001206639"/>
    </source>
</evidence>
<reference evidence="2" key="1">
    <citation type="submission" date="2023-07" db="EMBL/GenBank/DDBJ databases">
        <authorList>
            <person name="Deng Y."/>
            <person name="Zhang Y.-Q."/>
        </authorList>
    </citation>
    <scope>NUCLEOTIDE SEQUENCE [LARGE SCALE GENOMIC DNA]</scope>
    <source>
        <strain evidence="2">CPCC 205710</strain>
    </source>
</reference>
<evidence type="ECO:0008006" key="3">
    <source>
        <dbReference type="Google" id="ProtNLM"/>
    </source>
</evidence>
<organism evidence="1 2">
    <name type="scientific">Mycobacterium deserti</name>
    <dbReference type="NCBI Taxonomy" id="2978347"/>
    <lineage>
        <taxon>Bacteria</taxon>
        <taxon>Bacillati</taxon>
        <taxon>Actinomycetota</taxon>
        <taxon>Actinomycetes</taxon>
        <taxon>Mycobacteriales</taxon>
        <taxon>Mycobacteriaceae</taxon>
        <taxon>Mycobacterium</taxon>
    </lineage>
</organism>
<protein>
    <recommendedName>
        <fullName evidence="3">Thoeris protein ThsB TIR-like domain-containing protein</fullName>
    </recommendedName>
</protein>
<dbReference type="RefSeq" id="WP_260991667.1">
    <property type="nucleotide sequence ID" value="NZ_JAODWD010000001.1"/>
</dbReference>
<sequence length="127" mass="14343">MATRVYTSFDYDHDATLKNFLVGQSRLPDSPFEISDWSIKVASPGWKAEARRRIRASDTVAVICGQFTHTAVGVATEVQIAREESIPYFLLKGYRDRTCYKPTTALPADQIYPWTWDNLKILVGGGR</sequence>
<evidence type="ECO:0000313" key="1">
    <source>
        <dbReference type="EMBL" id="MCT7657639.1"/>
    </source>
</evidence>
<dbReference type="EMBL" id="JAODWD010000001">
    <property type="protein sequence ID" value="MCT7657639.1"/>
    <property type="molecule type" value="Genomic_DNA"/>
</dbReference>
<accession>A0ABT2M7R4</accession>